<accession>A0AAE1JAR1</accession>
<evidence type="ECO:0000256" key="2">
    <source>
        <dbReference type="PROSITE-ProRule" id="PRU01002"/>
    </source>
</evidence>
<protein>
    <recommendedName>
        <fullName evidence="4">WRC domain-containing protein</fullName>
    </recommendedName>
</protein>
<keyword evidence="1" id="KW-0539">Nucleus</keyword>
<feature type="compositionally biased region" description="Acidic residues" evidence="3">
    <location>
        <begin position="278"/>
        <end position="301"/>
    </location>
</feature>
<comment type="caution">
    <text evidence="2">Lacks conserved residue(s) required for the propagation of feature annotation.</text>
</comment>
<feature type="compositionally biased region" description="Polar residues" evidence="3">
    <location>
        <begin position="228"/>
        <end position="240"/>
    </location>
</feature>
<evidence type="ECO:0000313" key="5">
    <source>
        <dbReference type="EMBL" id="KAK4266871.1"/>
    </source>
</evidence>
<name>A0AAE1JAR1_9FABA</name>
<dbReference type="PANTHER" id="PTHR34680">
    <property type="entry name" value="EXPRESSED PROTEIN"/>
    <property type="match status" value="1"/>
</dbReference>
<comment type="caution">
    <text evidence="5">The sequence shown here is derived from an EMBL/GenBank/DDBJ whole genome shotgun (WGS) entry which is preliminary data.</text>
</comment>
<evidence type="ECO:0000256" key="3">
    <source>
        <dbReference type="SAM" id="MobiDB-lite"/>
    </source>
</evidence>
<keyword evidence="6" id="KW-1185">Reference proteome</keyword>
<dbReference type="Proteomes" id="UP001293593">
    <property type="component" value="Unassembled WGS sequence"/>
</dbReference>
<dbReference type="PROSITE" id="PS51667">
    <property type="entry name" value="WRC"/>
    <property type="match status" value="1"/>
</dbReference>
<dbReference type="PANTHER" id="PTHR34680:SF3">
    <property type="entry name" value="EXPRESSED PROTEIN"/>
    <property type="match status" value="1"/>
</dbReference>
<dbReference type="AlphaFoldDB" id="A0AAE1JAR1"/>
<evidence type="ECO:0000259" key="4">
    <source>
        <dbReference type="PROSITE" id="PS51667"/>
    </source>
</evidence>
<feature type="region of interest" description="Disordered" evidence="3">
    <location>
        <begin position="221"/>
        <end position="322"/>
    </location>
</feature>
<feature type="compositionally biased region" description="Basic residues" evidence="3">
    <location>
        <begin position="307"/>
        <end position="322"/>
    </location>
</feature>
<feature type="domain" description="WRC" evidence="4">
    <location>
        <begin position="113"/>
        <end position="157"/>
    </location>
</feature>
<feature type="compositionally biased region" description="Low complexity" evidence="3">
    <location>
        <begin position="265"/>
        <end position="274"/>
    </location>
</feature>
<dbReference type="Pfam" id="PF08879">
    <property type="entry name" value="WRC"/>
    <property type="match status" value="1"/>
</dbReference>
<dbReference type="InterPro" id="IPR014977">
    <property type="entry name" value="WRC_dom"/>
</dbReference>
<organism evidence="5 6">
    <name type="scientific">Acacia crassicarpa</name>
    <name type="common">northern wattle</name>
    <dbReference type="NCBI Taxonomy" id="499986"/>
    <lineage>
        <taxon>Eukaryota</taxon>
        <taxon>Viridiplantae</taxon>
        <taxon>Streptophyta</taxon>
        <taxon>Embryophyta</taxon>
        <taxon>Tracheophyta</taxon>
        <taxon>Spermatophyta</taxon>
        <taxon>Magnoliopsida</taxon>
        <taxon>eudicotyledons</taxon>
        <taxon>Gunneridae</taxon>
        <taxon>Pentapetalae</taxon>
        <taxon>rosids</taxon>
        <taxon>fabids</taxon>
        <taxon>Fabales</taxon>
        <taxon>Fabaceae</taxon>
        <taxon>Caesalpinioideae</taxon>
        <taxon>mimosoid clade</taxon>
        <taxon>Acacieae</taxon>
        <taxon>Acacia</taxon>
    </lineage>
</organism>
<evidence type="ECO:0000313" key="6">
    <source>
        <dbReference type="Proteomes" id="UP001293593"/>
    </source>
</evidence>
<sequence length="322" mass="35305">MRIRKHTKLCGGGRGSVLFGLDDNFQTHVCQLNQSPWDVIPFGSDSSLQFDGDEDSFTGNGSRGDSVGAVESVASIMDAENQTKPFPKVEDRVVVHDNEAKVLEDIDEGRVVDETISFCQKTDGKNWHCKNEAKPGQSFCDHHLPLLRSYNNNNSVSYNSNNTSSSKKAAAAASSIAAAGVRRGKARAAKRASSSSSSLATSNLYEFYYYSGFGPSWGKRRGDRHGEGSNNNNRSKNEQQMKGVENSSITEAEEANEEATQKNTPSPSSSSSSSQMMDNEEFDYGVDDDDEDEYDEEEEANGDSGKKRMRKPVKARSLKSLM</sequence>
<gene>
    <name evidence="5" type="ORF">QN277_023736</name>
</gene>
<reference evidence="5" key="1">
    <citation type="submission" date="2023-10" db="EMBL/GenBank/DDBJ databases">
        <title>Chromosome-level genome of the transformable northern wattle, Acacia crassicarpa.</title>
        <authorList>
            <person name="Massaro I."/>
            <person name="Sinha N.R."/>
            <person name="Poethig S."/>
            <person name="Leichty A.R."/>
        </authorList>
    </citation>
    <scope>NUCLEOTIDE SEQUENCE</scope>
    <source>
        <strain evidence="5">Acra3RX</strain>
        <tissue evidence="5">Leaf</tissue>
    </source>
</reference>
<proteinExistence type="predicted"/>
<dbReference type="EMBL" id="JAWXYG010000007">
    <property type="protein sequence ID" value="KAK4266871.1"/>
    <property type="molecule type" value="Genomic_DNA"/>
</dbReference>
<evidence type="ECO:0000256" key="1">
    <source>
        <dbReference type="ARBA" id="ARBA00023242"/>
    </source>
</evidence>